<dbReference type="GO" id="GO:0003743">
    <property type="term" value="F:translation initiation factor activity"/>
    <property type="evidence" value="ECO:0007669"/>
    <property type="project" value="InterPro"/>
</dbReference>
<comment type="caution">
    <text evidence="2">The sequence shown here is derived from an EMBL/GenBank/DDBJ whole genome shotgun (WGS) entry which is preliminary data.</text>
</comment>
<keyword evidence="3" id="KW-1185">Reference proteome</keyword>
<proteinExistence type="predicted"/>
<feature type="compositionally biased region" description="Pro residues" evidence="1">
    <location>
        <begin position="18"/>
        <end position="37"/>
    </location>
</feature>
<sequence>MKIQLFKIFGMQQKQTLQPPPGAPSPPKVPSPQLPTPAPAFPLPWAISTRKGNPIVCPLHSLHPFADASWGDDPLPAGPGDHSHMRTGQRSGRKVLPAVQGIADDYDEKTLVEAIRGEVTQPRGDQCKDACQFLAETALAKEAAGRCMGFKCLWLHGSLSEDFLAMSKISLLSLVTSLKTSQLV</sequence>
<evidence type="ECO:0000313" key="2">
    <source>
        <dbReference type="EMBL" id="CAD7684453.1"/>
    </source>
</evidence>
<evidence type="ECO:0000313" key="3">
    <source>
        <dbReference type="Proteomes" id="UP000645828"/>
    </source>
</evidence>
<accession>A0A811Z2Z6</accession>
<gene>
    <name evidence="2" type="ORF">NYPRO_LOCUS17246</name>
</gene>
<organism evidence="2 3">
    <name type="scientific">Nyctereutes procyonoides</name>
    <name type="common">Raccoon dog</name>
    <name type="synonym">Canis procyonoides</name>
    <dbReference type="NCBI Taxonomy" id="34880"/>
    <lineage>
        <taxon>Eukaryota</taxon>
        <taxon>Metazoa</taxon>
        <taxon>Chordata</taxon>
        <taxon>Craniata</taxon>
        <taxon>Vertebrata</taxon>
        <taxon>Euteleostomi</taxon>
        <taxon>Mammalia</taxon>
        <taxon>Eutheria</taxon>
        <taxon>Laurasiatheria</taxon>
        <taxon>Carnivora</taxon>
        <taxon>Caniformia</taxon>
        <taxon>Canidae</taxon>
        <taxon>Nyctereutes</taxon>
    </lineage>
</organism>
<dbReference type="SUPFAM" id="SSF55159">
    <property type="entry name" value="eIF1-like"/>
    <property type="match status" value="1"/>
</dbReference>
<reference evidence="2" key="1">
    <citation type="submission" date="2020-12" db="EMBL/GenBank/DDBJ databases">
        <authorList>
            <consortium name="Molecular Ecology Group"/>
        </authorList>
    </citation>
    <scope>NUCLEOTIDE SEQUENCE</scope>
    <source>
        <strain evidence="2">TBG_1078</strain>
    </source>
</reference>
<dbReference type="Proteomes" id="UP000645828">
    <property type="component" value="Unassembled WGS sequence"/>
</dbReference>
<dbReference type="Gene3D" id="3.30.780.10">
    <property type="entry name" value="SUI1-like domain"/>
    <property type="match status" value="1"/>
</dbReference>
<evidence type="ECO:0000256" key="1">
    <source>
        <dbReference type="SAM" id="MobiDB-lite"/>
    </source>
</evidence>
<dbReference type="InterPro" id="IPR036877">
    <property type="entry name" value="SUI1_dom_sf"/>
</dbReference>
<name>A0A811Z2Z6_NYCPR</name>
<feature type="region of interest" description="Disordered" evidence="1">
    <location>
        <begin position="13"/>
        <end position="37"/>
    </location>
</feature>
<dbReference type="EMBL" id="CAJHUB010000757">
    <property type="protein sequence ID" value="CAD7684453.1"/>
    <property type="molecule type" value="Genomic_DNA"/>
</dbReference>
<dbReference type="AlphaFoldDB" id="A0A811Z2Z6"/>
<protein>
    <submittedName>
        <fullName evidence="2">(raccoon dog) hypothetical protein</fullName>
    </submittedName>
</protein>